<dbReference type="EMBL" id="JAGPNK010000009">
    <property type="protein sequence ID" value="KAH7313413.1"/>
    <property type="molecule type" value="Genomic_DNA"/>
</dbReference>
<evidence type="ECO:0000313" key="1">
    <source>
        <dbReference type="EMBL" id="KAH7313413.1"/>
    </source>
</evidence>
<reference evidence="1" key="1">
    <citation type="journal article" date="2021" name="Nat. Commun.">
        <title>Genetic determinants of endophytism in the Arabidopsis root mycobiome.</title>
        <authorList>
            <person name="Mesny F."/>
            <person name="Miyauchi S."/>
            <person name="Thiergart T."/>
            <person name="Pickel B."/>
            <person name="Atanasova L."/>
            <person name="Karlsson M."/>
            <person name="Huettel B."/>
            <person name="Barry K.W."/>
            <person name="Haridas S."/>
            <person name="Chen C."/>
            <person name="Bauer D."/>
            <person name="Andreopoulos W."/>
            <person name="Pangilinan J."/>
            <person name="LaButti K."/>
            <person name="Riley R."/>
            <person name="Lipzen A."/>
            <person name="Clum A."/>
            <person name="Drula E."/>
            <person name="Henrissat B."/>
            <person name="Kohler A."/>
            <person name="Grigoriev I.V."/>
            <person name="Martin F.M."/>
            <person name="Hacquard S."/>
        </authorList>
    </citation>
    <scope>NUCLEOTIDE SEQUENCE</scope>
    <source>
        <strain evidence="1">MPI-CAGE-CH-0235</strain>
    </source>
</reference>
<gene>
    <name evidence="1" type="ORF">B0I35DRAFT_272604</name>
</gene>
<dbReference type="PANTHER" id="PTHR48050:SF13">
    <property type="entry name" value="STEROL 3-BETA-GLUCOSYLTRANSFERASE UGT80A2"/>
    <property type="match status" value="1"/>
</dbReference>
<accession>A0A8K0WPK5</accession>
<protein>
    <recommendedName>
        <fullName evidence="3">Glycosyltransferase family 28 N-terminal domain-containing protein</fullName>
    </recommendedName>
</protein>
<evidence type="ECO:0000313" key="2">
    <source>
        <dbReference type="Proteomes" id="UP000813444"/>
    </source>
</evidence>
<organism evidence="1 2">
    <name type="scientific">Stachybotrys elegans</name>
    <dbReference type="NCBI Taxonomy" id="80388"/>
    <lineage>
        <taxon>Eukaryota</taxon>
        <taxon>Fungi</taxon>
        <taxon>Dikarya</taxon>
        <taxon>Ascomycota</taxon>
        <taxon>Pezizomycotina</taxon>
        <taxon>Sordariomycetes</taxon>
        <taxon>Hypocreomycetidae</taxon>
        <taxon>Hypocreales</taxon>
        <taxon>Stachybotryaceae</taxon>
        <taxon>Stachybotrys</taxon>
    </lineage>
</organism>
<proteinExistence type="predicted"/>
<keyword evidence="2" id="KW-1185">Reference proteome</keyword>
<dbReference type="SUPFAM" id="SSF53756">
    <property type="entry name" value="UDP-Glycosyltransferase/glycogen phosphorylase"/>
    <property type="match status" value="1"/>
</dbReference>
<dbReference type="Gene3D" id="3.40.50.2000">
    <property type="entry name" value="Glycogen Phosphorylase B"/>
    <property type="match status" value="1"/>
</dbReference>
<dbReference type="InterPro" id="IPR050426">
    <property type="entry name" value="Glycosyltransferase_28"/>
</dbReference>
<dbReference type="PANTHER" id="PTHR48050">
    <property type="entry name" value="STEROL 3-BETA-GLUCOSYLTRANSFERASE"/>
    <property type="match status" value="1"/>
</dbReference>
<evidence type="ECO:0008006" key="3">
    <source>
        <dbReference type="Google" id="ProtNLM"/>
    </source>
</evidence>
<dbReference type="Proteomes" id="UP000813444">
    <property type="component" value="Unassembled WGS sequence"/>
</dbReference>
<dbReference type="AlphaFoldDB" id="A0A8K0WPK5"/>
<sequence>MQSPDREPLVLKRLLQDLWSACTESVPFQGEQFLFVADAIIANPAAVAHIHCAEALGIPVHIMSTNPCRPTTSYRHPNTTILRSNIHFRVNNFRSYFLVDSMGKRGGLGQVIDTFREHTLKLPPLHPSGVLAAMDKRRIPTTHLYSARLLPRALD</sequence>
<name>A0A8K0WPK5_9HYPO</name>
<dbReference type="OrthoDB" id="5243269at2759"/>
<comment type="caution">
    <text evidence="1">The sequence shown here is derived from an EMBL/GenBank/DDBJ whole genome shotgun (WGS) entry which is preliminary data.</text>
</comment>